<evidence type="ECO:0000256" key="4">
    <source>
        <dbReference type="ARBA" id="ARBA00022692"/>
    </source>
</evidence>
<dbReference type="InterPro" id="IPR000917">
    <property type="entry name" value="Sulfatase_N"/>
</dbReference>
<dbReference type="CDD" id="cd16017">
    <property type="entry name" value="LptA"/>
    <property type="match status" value="1"/>
</dbReference>
<dbReference type="EMBL" id="CP003985">
    <property type="protein sequence ID" value="AGF77832.1"/>
    <property type="molecule type" value="Genomic_DNA"/>
</dbReference>
<dbReference type="HOGENOM" id="CLU_018534_3_3_7"/>
<dbReference type="Gene3D" id="3.40.720.10">
    <property type="entry name" value="Alkaline Phosphatase, subunit A"/>
    <property type="match status" value="1"/>
</dbReference>
<keyword evidence="5 7" id="KW-1133">Transmembrane helix</keyword>
<evidence type="ECO:0000256" key="6">
    <source>
        <dbReference type="ARBA" id="ARBA00023136"/>
    </source>
</evidence>
<dbReference type="GO" id="GO:0016787">
    <property type="term" value="F:hydrolase activity"/>
    <property type="evidence" value="ECO:0007669"/>
    <property type="project" value="UniProtKB-KW"/>
</dbReference>
<dbReference type="GO" id="GO:0016776">
    <property type="term" value="F:phosphotransferase activity, phosphate group as acceptor"/>
    <property type="evidence" value="ECO:0007669"/>
    <property type="project" value="TreeGrafter"/>
</dbReference>
<keyword evidence="2" id="KW-1003">Cell membrane</keyword>
<evidence type="ECO:0000313" key="10">
    <source>
        <dbReference type="Proteomes" id="UP000011721"/>
    </source>
</evidence>
<evidence type="ECO:0000256" key="5">
    <source>
        <dbReference type="ARBA" id="ARBA00022989"/>
    </source>
</evidence>
<keyword evidence="9" id="KW-0378">Hydrolase</keyword>
<evidence type="ECO:0000256" key="1">
    <source>
        <dbReference type="ARBA" id="ARBA00004651"/>
    </source>
</evidence>
<dbReference type="InterPro" id="IPR058130">
    <property type="entry name" value="PEA_transf_C"/>
</dbReference>
<accession>M1P824</accession>
<dbReference type="InterPro" id="IPR040423">
    <property type="entry name" value="PEA_transferase"/>
</dbReference>
<feature type="transmembrane region" description="Helical" evidence="7">
    <location>
        <begin position="59"/>
        <end position="78"/>
    </location>
</feature>
<feature type="domain" description="Sulfatase N-terminal" evidence="8">
    <location>
        <begin position="216"/>
        <end position="504"/>
    </location>
</feature>
<dbReference type="GO" id="GO:0005886">
    <property type="term" value="C:plasma membrane"/>
    <property type="evidence" value="ECO:0007669"/>
    <property type="project" value="UniProtKB-SubCell"/>
</dbReference>
<keyword evidence="4 7" id="KW-0812">Transmembrane</keyword>
<evidence type="ECO:0000313" key="9">
    <source>
        <dbReference type="EMBL" id="AGF77832.1"/>
    </source>
</evidence>
<sequence>MFKTPFIKAFVFSIFPLTYYLIGYLNHARAGKIALIGVLLIGSLLALKPYFPESKKLKYITFFTLLVLFVNMSFHAGLKDIFGVAQEENAIMAAIFSTDQSESTEFVLHYRWYLIKHTVLCIALFTLYLRYVINTPLSSPSPRRQRWQLVVFLLLTTVIHLNPSLYRSNPFIYFPYYYNNWQEALRVTARLVEELDANLKISNLDLMTYTGDEEKKTVVLVIGESDTRHNWSLYGYDRKTTPQLDGMKDELVVFENIHAAAPATLVAFLHMLTPATIEEPERWKTDPDILLIAKHAGYHVTYISNHSTDAHKGIIKIFSEHGDEIIRTNRGKSRGEGSYDAILLAPFEKALAANHDKKFIIVHMLGSHPAYNFRYPDSYSLFTDTYNDPVTLDLKEKGRARWALTFRNLYDNSIVYGDMVRHRLIEILKNSKDAKHSAWLYLPDHGQDVCHNDNYSGHNYTAPEQWEIPMVFWSPSLEKVDPAIASRPYRVDLLDHTVLGLLGIEGIYYNETNDIFSDRYIPTLKKNEVENRKAENVAKTEN</sequence>
<reference evidence="10" key="1">
    <citation type="journal article" date="2013" name="Stand. Genomic Sci.">
        <title>Complete genome sequence of Desulfocapsa sulfexigens, a marine deltaproteobacterium specialized in disproportionating inorganic sulfur compounds.</title>
        <authorList>
            <person name="Finster K.W."/>
            <person name="Kjeldsen K.U."/>
            <person name="Kube M."/>
            <person name="Reinhardt R."/>
            <person name="Mussmann M."/>
            <person name="Amann R."/>
            <person name="Schreiber L."/>
        </authorList>
    </citation>
    <scope>NUCLEOTIDE SEQUENCE [LARGE SCALE GENOMIC DNA]</scope>
    <source>
        <strain evidence="10">DSM 10523 / SB164P1</strain>
    </source>
</reference>
<organism evidence="9 10">
    <name type="scientific">Desulfocapsa sulfexigens (strain DSM 10523 / SB164P1)</name>
    <dbReference type="NCBI Taxonomy" id="1167006"/>
    <lineage>
        <taxon>Bacteria</taxon>
        <taxon>Pseudomonadati</taxon>
        <taxon>Thermodesulfobacteriota</taxon>
        <taxon>Desulfobulbia</taxon>
        <taxon>Desulfobulbales</taxon>
        <taxon>Desulfocapsaceae</taxon>
        <taxon>Desulfocapsa</taxon>
    </lineage>
</organism>
<name>M1P824_DESSD</name>
<feature type="transmembrane region" description="Helical" evidence="7">
    <location>
        <begin position="149"/>
        <end position="166"/>
    </location>
</feature>
<evidence type="ECO:0000259" key="8">
    <source>
        <dbReference type="Pfam" id="PF00884"/>
    </source>
</evidence>
<dbReference type="AlphaFoldDB" id="M1P824"/>
<dbReference type="STRING" id="1167006.UWK_01269"/>
<evidence type="ECO:0000256" key="2">
    <source>
        <dbReference type="ARBA" id="ARBA00022475"/>
    </source>
</evidence>
<feature type="transmembrane region" description="Helical" evidence="7">
    <location>
        <begin position="110"/>
        <end position="129"/>
    </location>
</feature>
<dbReference type="GO" id="GO:0009244">
    <property type="term" value="P:lipopolysaccharide core region biosynthetic process"/>
    <property type="evidence" value="ECO:0007669"/>
    <property type="project" value="TreeGrafter"/>
</dbReference>
<proteinExistence type="predicted"/>
<dbReference type="InterPro" id="IPR017850">
    <property type="entry name" value="Alkaline_phosphatase_core_sf"/>
</dbReference>
<feature type="transmembrane region" description="Helical" evidence="7">
    <location>
        <begin position="30"/>
        <end position="47"/>
    </location>
</feature>
<keyword evidence="3" id="KW-0808">Transferase</keyword>
<keyword evidence="6 7" id="KW-0472">Membrane</keyword>
<dbReference type="KEGG" id="dsf:UWK_01269"/>
<dbReference type="PANTHER" id="PTHR30443">
    <property type="entry name" value="INNER MEMBRANE PROTEIN"/>
    <property type="match status" value="1"/>
</dbReference>
<dbReference type="SUPFAM" id="SSF53649">
    <property type="entry name" value="Alkaline phosphatase-like"/>
    <property type="match status" value="1"/>
</dbReference>
<feature type="transmembrane region" description="Helical" evidence="7">
    <location>
        <begin position="7"/>
        <end position="24"/>
    </location>
</feature>
<dbReference type="RefSeq" id="WP_015403524.1">
    <property type="nucleotide sequence ID" value="NC_020304.1"/>
</dbReference>
<dbReference type="eggNOG" id="COG2194">
    <property type="taxonomic scope" value="Bacteria"/>
</dbReference>
<dbReference type="Pfam" id="PF00884">
    <property type="entry name" value="Sulfatase"/>
    <property type="match status" value="1"/>
</dbReference>
<evidence type="ECO:0000256" key="3">
    <source>
        <dbReference type="ARBA" id="ARBA00022679"/>
    </source>
</evidence>
<gene>
    <name evidence="9" type="ordered locus">UWK_01269</name>
</gene>
<dbReference type="OrthoDB" id="9766107at2"/>
<protein>
    <submittedName>
        <fullName evidence="9">Putative membrane-associated, metal-dependent hydrolase</fullName>
    </submittedName>
</protein>
<comment type="subcellular location">
    <subcellularLocation>
        <location evidence="1">Cell membrane</location>
        <topology evidence="1">Multi-pass membrane protein</topology>
    </subcellularLocation>
</comment>
<evidence type="ECO:0000256" key="7">
    <source>
        <dbReference type="SAM" id="Phobius"/>
    </source>
</evidence>
<dbReference type="PANTHER" id="PTHR30443:SF2">
    <property type="entry name" value="PHOSPHOETHANOLAMINE TRANSFERASE EPTC"/>
    <property type="match status" value="1"/>
</dbReference>
<dbReference type="Proteomes" id="UP000011721">
    <property type="component" value="Chromosome"/>
</dbReference>
<keyword evidence="10" id="KW-1185">Reference proteome</keyword>